<name>A0A8J3R8Q2_9ACTN</name>
<keyword evidence="1" id="KW-0805">Transcription regulation</keyword>
<dbReference type="SMART" id="SM00345">
    <property type="entry name" value="HTH_GNTR"/>
    <property type="match status" value="1"/>
</dbReference>
<dbReference type="PROSITE" id="PS50949">
    <property type="entry name" value="HTH_GNTR"/>
    <property type="match status" value="1"/>
</dbReference>
<evidence type="ECO:0000259" key="4">
    <source>
        <dbReference type="PROSITE" id="PS50949"/>
    </source>
</evidence>
<dbReference type="GO" id="GO:0045892">
    <property type="term" value="P:negative regulation of DNA-templated transcription"/>
    <property type="evidence" value="ECO:0007669"/>
    <property type="project" value="TreeGrafter"/>
</dbReference>
<dbReference type="SUPFAM" id="SSF46785">
    <property type="entry name" value="Winged helix' DNA-binding domain"/>
    <property type="match status" value="1"/>
</dbReference>
<sequence>MWLVEINPRSYVPVYQQLADILREKIHSGELQPGTVLPGEHDLARQYEISRPAVRQALGVLRAEALIVTLRGESTRVRHQPERQPLVIDATTRVWFRQPTPAERVELRIDEGVGLAVIETEGEPPRTLPADEVFITGR</sequence>
<dbReference type="Gene3D" id="1.10.10.10">
    <property type="entry name" value="Winged helix-like DNA-binding domain superfamily/Winged helix DNA-binding domain"/>
    <property type="match status" value="1"/>
</dbReference>
<dbReference type="PANTHER" id="PTHR44846:SF17">
    <property type="entry name" value="GNTR-FAMILY TRANSCRIPTIONAL REGULATOR"/>
    <property type="match status" value="1"/>
</dbReference>
<keyword evidence="2" id="KW-0238">DNA-binding</keyword>
<protein>
    <recommendedName>
        <fullName evidence="4">HTH gntR-type domain-containing protein</fullName>
    </recommendedName>
</protein>
<feature type="domain" description="HTH gntR-type" evidence="4">
    <location>
        <begin position="12"/>
        <end position="80"/>
    </location>
</feature>
<evidence type="ECO:0000313" key="5">
    <source>
        <dbReference type="EMBL" id="GIH69417.1"/>
    </source>
</evidence>
<keyword evidence="6" id="KW-1185">Reference proteome</keyword>
<dbReference type="InterPro" id="IPR000524">
    <property type="entry name" value="Tscrpt_reg_HTH_GntR"/>
</dbReference>
<reference evidence="5" key="1">
    <citation type="submission" date="2021-01" db="EMBL/GenBank/DDBJ databases">
        <title>Whole genome shotgun sequence of Sphaerimonospora thailandensis NBRC 107569.</title>
        <authorList>
            <person name="Komaki H."/>
            <person name="Tamura T."/>
        </authorList>
    </citation>
    <scope>NUCLEOTIDE SEQUENCE</scope>
    <source>
        <strain evidence="5">NBRC 107569</strain>
    </source>
</reference>
<accession>A0A8J3R8Q2</accession>
<evidence type="ECO:0000313" key="6">
    <source>
        <dbReference type="Proteomes" id="UP000610966"/>
    </source>
</evidence>
<evidence type="ECO:0000256" key="1">
    <source>
        <dbReference type="ARBA" id="ARBA00023015"/>
    </source>
</evidence>
<dbReference type="AlphaFoldDB" id="A0A8J3R8Q2"/>
<keyword evidence="3" id="KW-0804">Transcription</keyword>
<organism evidence="5 6">
    <name type="scientific">Sphaerimonospora thailandensis</name>
    <dbReference type="NCBI Taxonomy" id="795644"/>
    <lineage>
        <taxon>Bacteria</taxon>
        <taxon>Bacillati</taxon>
        <taxon>Actinomycetota</taxon>
        <taxon>Actinomycetes</taxon>
        <taxon>Streptosporangiales</taxon>
        <taxon>Streptosporangiaceae</taxon>
        <taxon>Sphaerimonospora</taxon>
    </lineage>
</organism>
<proteinExistence type="predicted"/>
<dbReference type="CDD" id="cd07377">
    <property type="entry name" value="WHTH_GntR"/>
    <property type="match status" value="1"/>
</dbReference>
<dbReference type="PRINTS" id="PR00035">
    <property type="entry name" value="HTHGNTR"/>
</dbReference>
<dbReference type="EMBL" id="BOOG01000014">
    <property type="protein sequence ID" value="GIH69417.1"/>
    <property type="molecule type" value="Genomic_DNA"/>
</dbReference>
<dbReference type="Proteomes" id="UP000610966">
    <property type="component" value="Unassembled WGS sequence"/>
</dbReference>
<dbReference type="InterPro" id="IPR036388">
    <property type="entry name" value="WH-like_DNA-bd_sf"/>
</dbReference>
<evidence type="ECO:0000256" key="3">
    <source>
        <dbReference type="ARBA" id="ARBA00023163"/>
    </source>
</evidence>
<dbReference type="InterPro" id="IPR036390">
    <property type="entry name" value="WH_DNA-bd_sf"/>
</dbReference>
<dbReference type="GO" id="GO:0003700">
    <property type="term" value="F:DNA-binding transcription factor activity"/>
    <property type="evidence" value="ECO:0007669"/>
    <property type="project" value="InterPro"/>
</dbReference>
<dbReference type="InterPro" id="IPR050679">
    <property type="entry name" value="Bact_HTH_transcr_reg"/>
</dbReference>
<evidence type="ECO:0000256" key="2">
    <source>
        <dbReference type="ARBA" id="ARBA00023125"/>
    </source>
</evidence>
<dbReference type="GO" id="GO:0003677">
    <property type="term" value="F:DNA binding"/>
    <property type="evidence" value="ECO:0007669"/>
    <property type="project" value="UniProtKB-KW"/>
</dbReference>
<gene>
    <name evidence="5" type="ORF">Mth01_16700</name>
</gene>
<dbReference type="Pfam" id="PF00392">
    <property type="entry name" value="GntR"/>
    <property type="match status" value="1"/>
</dbReference>
<comment type="caution">
    <text evidence="5">The sequence shown here is derived from an EMBL/GenBank/DDBJ whole genome shotgun (WGS) entry which is preliminary data.</text>
</comment>
<dbReference type="PANTHER" id="PTHR44846">
    <property type="entry name" value="MANNOSYL-D-GLYCERATE TRANSPORT/METABOLISM SYSTEM REPRESSOR MNGR-RELATED"/>
    <property type="match status" value="1"/>
</dbReference>